<name>A0A5M3T837_LIMPL</name>
<dbReference type="InterPro" id="IPR009057">
    <property type="entry name" value="Homeodomain-like_sf"/>
</dbReference>
<reference evidence="2 3" key="1">
    <citation type="journal article" date="2019" name="J Genomics">
        <title>The Draft Genome of a Hydrogen-producing Cyanobacterium, Arthrospira platensis NIES-46.</title>
        <authorList>
            <person name="Suzuki S."/>
            <person name="Yamaguchi H."/>
            <person name="Kawachi M."/>
        </authorList>
    </citation>
    <scope>NUCLEOTIDE SEQUENCE [LARGE SCALE GENOMIC DNA]</scope>
    <source>
        <strain evidence="2 3">NIES-46</strain>
    </source>
</reference>
<feature type="region of interest" description="Disordered" evidence="1">
    <location>
        <begin position="161"/>
        <end position="197"/>
    </location>
</feature>
<dbReference type="SUPFAM" id="SSF46689">
    <property type="entry name" value="Homeodomain-like"/>
    <property type="match status" value="1"/>
</dbReference>
<proteinExistence type="predicted"/>
<dbReference type="EMBL" id="BIMW01000144">
    <property type="protein sequence ID" value="GCE95664.1"/>
    <property type="molecule type" value="Genomic_DNA"/>
</dbReference>
<dbReference type="Pfam" id="PF13565">
    <property type="entry name" value="HTH_32"/>
    <property type="match status" value="1"/>
</dbReference>
<gene>
    <name evidence="2" type="ORF">NIES46_37300</name>
</gene>
<organism evidence="2 3">
    <name type="scientific">Limnospira platensis NIES-46</name>
    <dbReference type="NCBI Taxonomy" id="1236695"/>
    <lineage>
        <taxon>Bacteria</taxon>
        <taxon>Bacillati</taxon>
        <taxon>Cyanobacteriota</taxon>
        <taxon>Cyanophyceae</taxon>
        <taxon>Oscillatoriophycideae</taxon>
        <taxon>Oscillatoriales</taxon>
        <taxon>Sirenicapillariaceae</taxon>
        <taxon>Limnospira</taxon>
    </lineage>
</organism>
<dbReference type="Gene3D" id="1.10.10.60">
    <property type="entry name" value="Homeodomain-like"/>
    <property type="match status" value="1"/>
</dbReference>
<comment type="caution">
    <text evidence="2">The sequence shown here is derived from an EMBL/GenBank/DDBJ whole genome shotgun (WGS) entry which is preliminary data.</text>
</comment>
<keyword evidence="3" id="KW-1185">Reference proteome</keyword>
<protein>
    <submittedName>
        <fullName evidence="2">Transposase</fullName>
    </submittedName>
</protein>
<evidence type="ECO:0000313" key="3">
    <source>
        <dbReference type="Proteomes" id="UP000326169"/>
    </source>
</evidence>
<accession>A0A5M3T837</accession>
<sequence length="197" mass="22696">MESSQKDLNLSNNSGQILTVFQRKYLEKSLKQSLSKQYFKRIKIMLLADEGKTQTQICQELGCSHSTARHWITLAKSGQAHQWNSNAIGRPQTVNDRCLQRLRELVTQSPREVKVPNRDFTYHTRQWTAKKLSEHLWAELGIKISDRHINRLLKQIGLSTRPKSNNLEKNDPKKSETNQSSKSGIVIRDIPEDVAFS</sequence>
<evidence type="ECO:0000313" key="2">
    <source>
        <dbReference type="EMBL" id="GCE95664.1"/>
    </source>
</evidence>
<evidence type="ECO:0000256" key="1">
    <source>
        <dbReference type="SAM" id="MobiDB-lite"/>
    </source>
</evidence>
<dbReference type="GeneID" id="301684506"/>
<dbReference type="RefSeq" id="WP_006619044.1">
    <property type="nucleotide sequence ID" value="NZ_BIMW01000144.1"/>
</dbReference>
<dbReference type="Proteomes" id="UP000326169">
    <property type="component" value="Unassembled WGS sequence"/>
</dbReference>
<feature type="compositionally biased region" description="Basic and acidic residues" evidence="1">
    <location>
        <begin position="166"/>
        <end position="176"/>
    </location>
</feature>